<name>A0ACC0A642_CATRO</name>
<sequence>MEDLDDTGERSSFIVGLIENRAKEVGVAAIDLRSASLHLSQYIETSSSYQNTKTVLQFYDPMVIIVPPNKLAPDGMVGVSELVDRFCSSTRKVTMARGCFDDTRGAVLVKSLAAKEPSELGLDTRYKQYYLCLAAAAAAVKWTEAEKGVIITNHSLLVTFNGSFDHMNIDATSVQNLEIIEPMQSTLCATNSKKRSLFHMLKTTRIVGGTRLLRANLLQPLKDIETINARLDCLDELMSNEQLFFGLSQALRKFPKETDRVLCNFCFKPKKVTNGVLAIDNSRKSQILIASIILLKTALDALPLLSKVLKDAKSFLLGNIYKSVCENEKYASIRKRIGEVIDEDVLHTRAPFVARTQQCFAVKAGIDGLLDIARRSFCDTSEAIHNLANKYRKDFKLPNLKIPFNNRQGFYFSIPQRDIQGKLPSKFIQVMKHGNNIHCSSLELASVSTSYNQMLKFGSSFKSKKSAKCITFTLGNRNILH</sequence>
<reference evidence="2" key="1">
    <citation type="journal article" date="2023" name="Nat. Plants">
        <title>Single-cell RNA sequencing provides a high-resolution roadmap for understanding the multicellular compartmentation of specialized metabolism.</title>
        <authorList>
            <person name="Sun S."/>
            <person name="Shen X."/>
            <person name="Li Y."/>
            <person name="Li Y."/>
            <person name="Wang S."/>
            <person name="Li R."/>
            <person name="Zhang H."/>
            <person name="Shen G."/>
            <person name="Guo B."/>
            <person name="Wei J."/>
            <person name="Xu J."/>
            <person name="St-Pierre B."/>
            <person name="Chen S."/>
            <person name="Sun C."/>
        </authorList>
    </citation>
    <scope>NUCLEOTIDE SEQUENCE [LARGE SCALE GENOMIC DNA]</scope>
</reference>
<gene>
    <name evidence="1" type="ORF">M9H77_32917</name>
</gene>
<protein>
    <submittedName>
        <fullName evidence="1">Uncharacterized protein</fullName>
    </submittedName>
</protein>
<accession>A0ACC0A642</accession>
<keyword evidence="2" id="KW-1185">Reference proteome</keyword>
<comment type="caution">
    <text evidence="1">The sequence shown here is derived from an EMBL/GenBank/DDBJ whole genome shotgun (WGS) entry which is preliminary data.</text>
</comment>
<organism evidence="1 2">
    <name type="scientific">Catharanthus roseus</name>
    <name type="common">Madagascar periwinkle</name>
    <name type="synonym">Vinca rosea</name>
    <dbReference type="NCBI Taxonomy" id="4058"/>
    <lineage>
        <taxon>Eukaryota</taxon>
        <taxon>Viridiplantae</taxon>
        <taxon>Streptophyta</taxon>
        <taxon>Embryophyta</taxon>
        <taxon>Tracheophyta</taxon>
        <taxon>Spermatophyta</taxon>
        <taxon>Magnoliopsida</taxon>
        <taxon>eudicotyledons</taxon>
        <taxon>Gunneridae</taxon>
        <taxon>Pentapetalae</taxon>
        <taxon>asterids</taxon>
        <taxon>lamiids</taxon>
        <taxon>Gentianales</taxon>
        <taxon>Apocynaceae</taxon>
        <taxon>Rauvolfioideae</taxon>
        <taxon>Vinceae</taxon>
        <taxon>Catharanthinae</taxon>
        <taxon>Catharanthus</taxon>
    </lineage>
</organism>
<evidence type="ECO:0000313" key="2">
    <source>
        <dbReference type="Proteomes" id="UP001060085"/>
    </source>
</evidence>
<dbReference type="EMBL" id="CM044707">
    <property type="protein sequence ID" value="KAI5655730.1"/>
    <property type="molecule type" value="Genomic_DNA"/>
</dbReference>
<proteinExistence type="predicted"/>
<dbReference type="Proteomes" id="UP001060085">
    <property type="component" value="Linkage Group LG07"/>
</dbReference>
<evidence type="ECO:0000313" key="1">
    <source>
        <dbReference type="EMBL" id="KAI5655730.1"/>
    </source>
</evidence>